<reference evidence="2" key="1">
    <citation type="submission" date="2017-06" db="EMBL/GenBank/DDBJ databases">
        <authorList>
            <person name="Cremers G."/>
        </authorList>
    </citation>
    <scope>NUCLEOTIDE SEQUENCE [LARGE SCALE GENOMIC DNA]</scope>
</reference>
<protein>
    <submittedName>
        <fullName evidence="1">Uncharacterized protein</fullName>
    </submittedName>
</protein>
<proteinExistence type="predicted"/>
<keyword evidence="2" id="KW-1185">Reference proteome</keyword>
<evidence type="ECO:0000313" key="2">
    <source>
        <dbReference type="Proteomes" id="UP000218615"/>
    </source>
</evidence>
<accession>A0A284VQF4</accession>
<gene>
    <name evidence="1" type="ORF">MNV_360008</name>
</gene>
<evidence type="ECO:0000313" key="1">
    <source>
        <dbReference type="EMBL" id="SNQ61448.1"/>
    </source>
</evidence>
<dbReference type="Proteomes" id="UP000218615">
    <property type="component" value="Unassembled WGS sequence"/>
</dbReference>
<organism evidence="1 2">
    <name type="scientific">Candidatus Methanoperedens nitratireducens</name>
    <dbReference type="NCBI Taxonomy" id="1392998"/>
    <lineage>
        <taxon>Archaea</taxon>
        <taxon>Methanobacteriati</taxon>
        <taxon>Methanobacteriota</taxon>
        <taxon>Stenosarchaea group</taxon>
        <taxon>Methanomicrobia</taxon>
        <taxon>Methanosarcinales</taxon>
        <taxon>ANME-2 cluster</taxon>
        <taxon>Candidatus Methanoperedentaceae</taxon>
        <taxon>Candidatus Methanoperedens</taxon>
    </lineage>
</organism>
<dbReference type="AlphaFoldDB" id="A0A284VQF4"/>
<name>A0A284VQF4_9EURY</name>
<sequence>MRWADREKRDFSILSNYLLLLKVKNQPMDRINKIDRIDRIDFYSLSC</sequence>
<dbReference type="EMBL" id="FZMP01000181">
    <property type="protein sequence ID" value="SNQ61448.1"/>
    <property type="molecule type" value="Genomic_DNA"/>
</dbReference>